<evidence type="ECO:0000256" key="2">
    <source>
        <dbReference type="ARBA" id="ARBA00029447"/>
    </source>
</evidence>
<dbReference type="Gene3D" id="1.10.287.950">
    <property type="entry name" value="Methyl-accepting chemotaxis protein"/>
    <property type="match status" value="1"/>
</dbReference>
<dbReference type="Proteomes" id="UP000030661">
    <property type="component" value="Unassembled WGS sequence"/>
</dbReference>
<dbReference type="EMBL" id="DF820475">
    <property type="protein sequence ID" value="GAK60919.1"/>
    <property type="molecule type" value="Genomic_DNA"/>
</dbReference>
<dbReference type="AlphaFoldDB" id="A0A081C8L4"/>
<keyword evidence="5" id="KW-0812">Transmembrane</keyword>
<comment type="similarity">
    <text evidence="2">Belongs to the methyl-accepting chemotaxis (MCP) protein family.</text>
</comment>
<dbReference type="SUPFAM" id="SSF58104">
    <property type="entry name" value="Methyl-accepting chemotaxis protein (MCP) signaling domain"/>
    <property type="match status" value="1"/>
</dbReference>
<feature type="transmembrane region" description="Helical" evidence="5">
    <location>
        <begin position="297"/>
        <end position="320"/>
    </location>
</feature>
<dbReference type="CDD" id="cd06225">
    <property type="entry name" value="HAMP"/>
    <property type="match status" value="1"/>
</dbReference>
<dbReference type="GO" id="GO:0004888">
    <property type="term" value="F:transmembrane signaling receptor activity"/>
    <property type="evidence" value="ECO:0007669"/>
    <property type="project" value="TreeGrafter"/>
</dbReference>
<keyword evidence="9" id="KW-1185">Reference proteome</keyword>
<evidence type="ECO:0000256" key="3">
    <source>
        <dbReference type="PROSITE-ProRule" id="PRU00284"/>
    </source>
</evidence>
<dbReference type="SMART" id="SM00283">
    <property type="entry name" value="MA"/>
    <property type="match status" value="1"/>
</dbReference>
<gene>
    <name evidence="8" type="ORF">U27_00817</name>
</gene>
<name>A0A081C8L4_VECG1</name>
<evidence type="ECO:0000256" key="5">
    <source>
        <dbReference type="SAM" id="Phobius"/>
    </source>
</evidence>
<feature type="region of interest" description="Disordered" evidence="4">
    <location>
        <begin position="607"/>
        <end position="641"/>
    </location>
</feature>
<protein>
    <submittedName>
        <fullName evidence="8">Methyl-accepting chemotaxis sensory transducer</fullName>
    </submittedName>
</protein>
<sequence length="641" mass="70285">MTIKQKVRIMGGITLFASLALLITSVFTYRVLQNSQRVREQVNEKLAIIQELSAWKNAMMRLVTEAVAAGSFSRNEQAELSAKGEALRKDYAEVEQENVLSEQTPKFINASQNVFNLVDEQERLAQEREVVLTTMRQTINDLYQQLESEIATVLAEAEMGQVLGANTSAESALSAYVLKSLNQVTLLALNALISGSFREEDEGIIARNRQFLRTEITKIDKDQRIDPLFQQLFQQIETLKAFQNSSNQAQGLIVDMIATANEQFTNAAAQLSLQTLGEERQTEAEQATRRLEQVGQLTMFLLFISMILLPVLTVIVMFSLNLSVIQPVHAIVNVAQQLATGELNVKLPARRNDEIGQLAAAFEGMIGKLREFTVNVQGVAANLVARSQQMNTSSTRMAEGATQQAAAAEEASSSIEQMVANIAQNSTNATQTEKIAMQAARDADESGIAVREAVSSMQLIAERVAMIEDIASQTRMLSLNATIEAARAQEYGRGFAVVAAEVRTLAEHSQAMATEINELSASSVGISEKAGAMLKKLVPDIQKTAELVQEISASSREQHASSEQINLALQRLDQVTQQNSVTSEEVATIAEDLSAQAKQLQELLAFFNSGQDEHPDGSRKETSDSTPLSREDLHEQSSEDM</sequence>
<keyword evidence="5" id="KW-0472">Membrane</keyword>
<feature type="compositionally biased region" description="Basic and acidic residues" evidence="4">
    <location>
        <begin position="611"/>
        <end position="641"/>
    </location>
</feature>
<dbReference type="eggNOG" id="COG0840">
    <property type="taxonomic scope" value="Bacteria"/>
</dbReference>
<evidence type="ECO:0000256" key="1">
    <source>
        <dbReference type="ARBA" id="ARBA00022500"/>
    </source>
</evidence>
<reference evidence="8" key="1">
    <citation type="journal article" date="2015" name="PeerJ">
        <title>First genomic representation of candidate bacterial phylum KSB3 points to enhanced environmental sensing as a trigger of wastewater bulking.</title>
        <authorList>
            <person name="Sekiguchi Y."/>
            <person name="Ohashi A."/>
            <person name="Parks D.H."/>
            <person name="Yamauchi T."/>
            <person name="Tyson G.W."/>
            <person name="Hugenholtz P."/>
        </authorList>
    </citation>
    <scope>NUCLEOTIDE SEQUENCE [LARGE SCALE GENOMIC DNA]</scope>
</reference>
<dbReference type="PROSITE" id="PS50885">
    <property type="entry name" value="HAMP"/>
    <property type="match status" value="1"/>
</dbReference>
<dbReference type="SMART" id="SM00304">
    <property type="entry name" value="HAMP"/>
    <property type="match status" value="1"/>
</dbReference>
<evidence type="ECO:0000259" key="7">
    <source>
        <dbReference type="PROSITE" id="PS50885"/>
    </source>
</evidence>
<evidence type="ECO:0000313" key="8">
    <source>
        <dbReference type="EMBL" id="GAK60919.1"/>
    </source>
</evidence>
<proteinExistence type="inferred from homology"/>
<keyword evidence="3" id="KW-0807">Transducer</keyword>
<accession>A0A081C8L4</accession>
<dbReference type="InterPro" id="IPR051310">
    <property type="entry name" value="MCP_chemotaxis"/>
</dbReference>
<dbReference type="HOGENOM" id="CLU_000445_107_16_0"/>
<dbReference type="STRING" id="1499967.U27_00817"/>
<evidence type="ECO:0000259" key="6">
    <source>
        <dbReference type="PROSITE" id="PS50111"/>
    </source>
</evidence>
<dbReference type="Pfam" id="PF00672">
    <property type="entry name" value="HAMP"/>
    <property type="match status" value="1"/>
</dbReference>
<feature type="domain" description="HAMP" evidence="7">
    <location>
        <begin position="322"/>
        <end position="374"/>
    </location>
</feature>
<dbReference type="InterPro" id="IPR003660">
    <property type="entry name" value="HAMP_dom"/>
</dbReference>
<dbReference type="GO" id="GO:0005886">
    <property type="term" value="C:plasma membrane"/>
    <property type="evidence" value="ECO:0007669"/>
    <property type="project" value="TreeGrafter"/>
</dbReference>
<dbReference type="PANTHER" id="PTHR43531">
    <property type="entry name" value="PROTEIN ICFG"/>
    <property type="match status" value="1"/>
</dbReference>
<feature type="domain" description="Methyl-accepting transducer" evidence="6">
    <location>
        <begin position="379"/>
        <end position="594"/>
    </location>
</feature>
<evidence type="ECO:0000313" key="9">
    <source>
        <dbReference type="Proteomes" id="UP000030661"/>
    </source>
</evidence>
<dbReference type="GO" id="GO:0007165">
    <property type="term" value="P:signal transduction"/>
    <property type="evidence" value="ECO:0007669"/>
    <property type="project" value="UniProtKB-KW"/>
</dbReference>
<evidence type="ECO:0000256" key="4">
    <source>
        <dbReference type="SAM" id="MobiDB-lite"/>
    </source>
</evidence>
<dbReference type="GO" id="GO:0006935">
    <property type="term" value="P:chemotaxis"/>
    <property type="evidence" value="ECO:0007669"/>
    <property type="project" value="UniProtKB-KW"/>
</dbReference>
<dbReference type="InterPro" id="IPR004089">
    <property type="entry name" value="MCPsignal_dom"/>
</dbReference>
<dbReference type="PROSITE" id="PS50111">
    <property type="entry name" value="CHEMOTAXIS_TRANSDUC_2"/>
    <property type="match status" value="1"/>
</dbReference>
<dbReference type="Pfam" id="PF00015">
    <property type="entry name" value="MCPsignal"/>
    <property type="match status" value="1"/>
</dbReference>
<keyword evidence="1" id="KW-0145">Chemotaxis</keyword>
<dbReference type="PANTHER" id="PTHR43531:SF11">
    <property type="entry name" value="METHYL-ACCEPTING CHEMOTAXIS PROTEIN 3"/>
    <property type="match status" value="1"/>
</dbReference>
<keyword evidence="5" id="KW-1133">Transmembrane helix</keyword>
<organism evidence="8">
    <name type="scientific">Vecturithrix granuli</name>
    <dbReference type="NCBI Taxonomy" id="1499967"/>
    <lineage>
        <taxon>Bacteria</taxon>
        <taxon>Candidatus Moduliflexota</taxon>
        <taxon>Candidatus Vecturitrichia</taxon>
        <taxon>Candidatus Vecturitrichales</taxon>
        <taxon>Candidatus Vecturitrichaceae</taxon>
        <taxon>Candidatus Vecturithrix</taxon>
    </lineage>
</organism>